<keyword evidence="5 6" id="KW-0472">Membrane</keyword>
<feature type="transmembrane region" description="Helical" evidence="6">
    <location>
        <begin position="489"/>
        <end position="514"/>
    </location>
</feature>
<name>A0A7E4VCN2_PANRE</name>
<keyword evidence="3 6" id="KW-0812">Transmembrane</keyword>
<dbReference type="Pfam" id="PF04547">
    <property type="entry name" value="Anoctamin"/>
    <property type="match status" value="1"/>
</dbReference>
<dbReference type="Proteomes" id="UP000492821">
    <property type="component" value="Unassembled WGS sequence"/>
</dbReference>
<dbReference type="WBParaSite" id="Pan_g19250.t1">
    <property type="protein sequence ID" value="Pan_g19250.t1"/>
    <property type="gene ID" value="Pan_g19250"/>
</dbReference>
<feature type="transmembrane region" description="Helical" evidence="6">
    <location>
        <begin position="410"/>
        <end position="432"/>
    </location>
</feature>
<feature type="domain" description="Anoctamin transmembrane" evidence="8">
    <location>
        <begin position="276"/>
        <end position="787"/>
    </location>
</feature>
<dbReference type="PANTHER" id="PTHR12308">
    <property type="entry name" value="ANOCTAMIN"/>
    <property type="match status" value="1"/>
</dbReference>
<reference evidence="9" key="1">
    <citation type="journal article" date="2013" name="Genetics">
        <title>The draft genome and transcriptome of Panagrellus redivivus are shaped by the harsh demands of a free-living lifestyle.</title>
        <authorList>
            <person name="Srinivasan J."/>
            <person name="Dillman A.R."/>
            <person name="Macchietto M.G."/>
            <person name="Heikkinen L."/>
            <person name="Lakso M."/>
            <person name="Fracchia K.M."/>
            <person name="Antoshechkin I."/>
            <person name="Mortazavi A."/>
            <person name="Wong G."/>
            <person name="Sternberg P.W."/>
        </authorList>
    </citation>
    <scope>NUCLEOTIDE SEQUENCE [LARGE SCALE GENOMIC DNA]</scope>
    <source>
        <strain evidence="9">MT8872</strain>
    </source>
</reference>
<feature type="compositionally biased region" description="Low complexity" evidence="7">
    <location>
        <begin position="809"/>
        <end position="828"/>
    </location>
</feature>
<feature type="region of interest" description="Disordered" evidence="7">
    <location>
        <begin position="809"/>
        <end position="830"/>
    </location>
</feature>
<feature type="transmembrane region" description="Helical" evidence="6">
    <location>
        <begin position="327"/>
        <end position="348"/>
    </location>
</feature>
<evidence type="ECO:0000256" key="6">
    <source>
        <dbReference type="RuleBase" id="RU280814"/>
    </source>
</evidence>
<feature type="region of interest" description="Disordered" evidence="7">
    <location>
        <begin position="578"/>
        <end position="615"/>
    </location>
</feature>
<comment type="subcellular location">
    <subcellularLocation>
        <location evidence="1 6">Membrane</location>
        <topology evidence="1 6">Multi-pass membrane protein</topology>
    </subcellularLocation>
</comment>
<accession>A0A7E4VCN2</accession>
<protein>
    <recommendedName>
        <fullName evidence="6">Anoctamin</fullName>
    </recommendedName>
</protein>
<evidence type="ECO:0000256" key="5">
    <source>
        <dbReference type="ARBA" id="ARBA00023136"/>
    </source>
</evidence>
<evidence type="ECO:0000256" key="3">
    <source>
        <dbReference type="ARBA" id="ARBA00022692"/>
    </source>
</evidence>
<dbReference type="GO" id="GO:0005886">
    <property type="term" value="C:plasma membrane"/>
    <property type="evidence" value="ECO:0007669"/>
    <property type="project" value="TreeGrafter"/>
</dbReference>
<dbReference type="InterPro" id="IPR007632">
    <property type="entry name" value="Anoctamin"/>
</dbReference>
<evidence type="ECO:0000313" key="9">
    <source>
        <dbReference type="Proteomes" id="UP000492821"/>
    </source>
</evidence>
<feature type="transmembrane region" description="Helical" evidence="6">
    <location>
        <begin position="444"/>
        <end position="468"/>
    </location>
</feature>
<reference evidence="10" key="2">
    <citation type="submission" date="2020-10" db="UniProtKB">
        <authorList>
            <consortium name="WormBaseParasite"/>
        </authorList>
    </citation>
    <scope>IDENTIFICATION</scope>
</reference>
<evidence type="ECO:0000256" key="1">
    <source>
        <dbReference type="ARBA" id="ARBA00004141"/>
    </source>
</evidence>
<keyword evidence="4 6" id="KW-1133">Transmembrane helix</keyword>
<feature type="transmembrane region" description="Helical" evidence="6">
    <location>
        <begin position="294"/>
        <end position="315"/>
    </location>
</feature>
<dbReference type="AlphaFoldDB" id="A0A7E4VCN2"/>
<dbReference type="GO" id="GO:0005254">
    <property type="term" value="F:chloride channel activity"/>
    <property type="evidence" value="ECO:0007669"/>
    <property type="project" value="TreeGrafter"/>
</dbReference>
<keyword evidence="9" id="KW-1185">Reference proteome</keyword>
<dbReference type="PANTHER" id="PTHR12308:SF51">
    <property type="entry name" value="ANOCTAMIN-8"/>
    <property type="match status" value="1"/>
</dbReference>
<evidence type="ECO:0000313" key="10">
    <source>
        <dbReference type="WBParaSite" id="Pan_g19250.t1"/>
    </source>
</evidence>
<evidence type="ECO:0000256" key="7">
    <source>
        <dbReference type="SAM" id="MobiDB-lite"/>
    </source>
</evidence>
<evidence type="ECO:0000256" key="4">
    <source>
        <dbReference type="ARBA" id="ARBA00022989"/>
    </source>
</evidence>
<dbReference type="InterPro" id="IPR049452">
    <property type="entry name" value="Anoctamin_TM"/>
</dbReference>
<evidence type="ECO:0000259" key="8">
    <source>
        <dbReference type="Pfam" id="PF04547"/>
    </source>
</evidence>
<comment type="caution">
    <text evidence="6">Lacks conserved residue(s) required for the propagation of feature annotation.</text>
</comment>
<organism evidence="9 10">
    <name type="scientific">Panagrellus redivivus</name>
    <name type="common">Microworm</name>
    <dbReference type="NCBI Taxonomy" id="6233"/>
    <lineage>
        <taxon>Eukaryota</taxon>
        <taxon>Metazoa</taxon>
        <taxon>Ecdysozoa</taxon>
        <taxon>Nematoda</taxon>
        <taxon>Chromadorea</taxon>
        <taxon>Rhabditida</taxon>
        <taxon>Tylenchina</taxon>
        <taxon>Panagrolaimomorpha</taxon>
        <taxon>Panagrolaimoidea</taxon>
        <taxon>Panagrolaimidae</taxon>
        <taxon>Panagrellus</taxon>
    </lineage>
</organism>
<sequence>MRRVRSKSVALCREKSIPKVPRITLDDHDIRLEDESHENFSFLDAVSESRHMLQQRLGGIIQEGITEGQRLALSSGLWQCASTSPRCDVLITIAPHADENTTKEFVFWLHDVIKKCEPQFELKIRRHCLTNTYGIYITANYTSLLKGAELCHLKKRVKPCFGGGMRDFSFDEAQCFQGLEIKSNFLSSMERSMIVRQMLLMIKAPSVKNLTFRPIKSYNKNDHKTVRIPEGATLLVNLMSQGLIDTVMPTHDTEILAKLNTEWVWTLLEEQPLARIESYFGTEIAMYFAWLEHYTTALFAPALIGLIIYFLGGVSLADDKNNHETTLFGDICFVCFAFVNCIWSTAYLEFWKRHQAELAFKWGTYDVESDDFLEEPRPAYKGECLKPNPVSGRLEPFYPEWKHFVIRYGITFPITFACVLVMFMAMFCLLQLQDIADAYLQNSYYFRWILYVPMVIYALIIVCGDFLYRRLAIFLNDLENYRTDEQYETYLIQKVVIFQCVSAFGSMFYIAFYLGNMKRLQETLATLLLTRQITQNLIEIGLPLLMGKFKIAKLTYQMTRSMSDHSLQRHVDAARNRRNTLSSSASASLDKDDDDSDSLASNEQPGTPDGSLRKRKNLFLPASPVKTNQLSPSKDTFEVTQAELESLMPSYARPLDDYLEMFIQFGYVLLFSPAFPLAAACAAINNLFEIRIDAMKLCNTVQRPFGRRVKNIGAWQKAMELMGIAGVIVNCALIGKSGLVQRMWPNLSAEGHILLIIVLEHLVMAAKSWLDAVIPDIPQWIRIESAKTELWRREAYKRESRLLSNVDSNSDLSSIVPPDSPSSESSAPLNKKVDYRRNIERYGYRRANHSCAPPASRSLNFY</sequence>
<evidence type="ECO:0000256" key="2">
    <source>
        <dbReference type="ARBA" id="ARBA00009671"/>
    </source>
</evidence>
<comment type="similarity">
    <text evidence="2 6">Belongs to the anoctamin family.</text>
</comment>
<proteinExistence type="inferred from homology"/>